<accession>A0A091CIZ7</accession>
<evidence type="ECO:0000256" key="1">
    <source>
        <dbReference type="SAM" id="MobiDB-lite"/>
    </source>
</evidence>
<gene>
    <name evidence="2" type="ORF">H920_20149</name>
</gene>
<evidence type="ECO:0000313" key="3">
    <source>
        <dbReference type="Proteomes" id="UP000028990"/>
    </source>
</evidence>
<proteinExistence type="predicted"/>
<name>A0A091CIZ7_FUKDA</name>
<reference evidence="2 3" key="1">
    <citation type="submission" date="2013-11" db="EMBL/GenBank/DDBJ databases">
        <title>The Damaraland mole rat (Fukomys damarensis) genome and evolution of African mole rats.</title>
        <authorList>
            <person name="Gladyshev V.N."/>
            <person name="Fang X."/>
        </authorList>
    </citation>
    <scope>NUCLEOTIDE SEQUENCE [LARGE SCALE GENOMIC DNA]</scope>
    <source>
        <tissue evidence="2">Liver</tissue>
    </source>
</reference>
<evidence type="ECO:0000313" key="2">
    <source>
        <dbReference type="EMBL" id="KFO18469.1"/>
    </source>
</evidence>
<feature type="region of interest" description="Disordered" evidence="1">
    <location>
        <begin position="198"/>
        <end position="217"/>
    </location>
</feature>
<dbReference type="EMBL" id="KN125406">
    <property type="protein sequence ID" value="KFO18469.1"/>
    <property type="molecule type" value="Genomic_DNA"/>
</dbReference>
<dbReference type="Proteomes" id="UP000028990">
    <property type="component" value="Unassembled WGS sequence"/>
</dbReference>
<organism evidence="2 3">
    <name type="scientific">Fukomys damarensis</name>
    <name type="common">Damaraland mole rat</name>
    <name type="synonym">Cryptomys damarensis</name>
    <dbReference type="NCBI Taxonomy" id="885580"/>
    <lineage>
        <taxon>Eukaryota</taxon>
        <taxon>Metazoa</taxon>
        <taxon>Chordata</taxon>
        <taxon>Craniata</taxon>
        <taxon>Vertebrata</taxon>
        <taxon>Euteleostomi</taxon>
        <taxon>Mammalia</taxon>
        <taxon>Eutheria</taxon>
        <taxon>Euarchontoglires</taxon>
        <taxon>Glires</taxon>
        <taxon>Rodentia</taxon>
        <taxon>Hystricomorpha</taxon>
        <taxon>Bathyergidae</taxon>
        <taxon>Fukomys</taxon>
    </lineage>
</organism>
<keyword evidence="3" id="KW-1185">Reference proteome</keyword>
<protein>
    <submittedName>
        <fullName evidence="2">Uncharacterized protein</fullName>
    </submittedName>
</protein>
<dbReference type="AlphaFoldDB" id="A0A091CIZ7"/>
<sequence>MTQERHQEGETLKGKQEYVQGSGNKSFTTMCECDGGSVLYRADIVGWLTQKMFLSSLFFAPSSIESCFAADDDLVCGPRYWQNQEAQEPPVGGGGCCRWAHVAGWSSPVYSNEGLGHCKMIAASLRPNPGERFSAKTQEMFVGPRDMKASDRVCDRKISSSPTPDYSLMLPMNLQCLSICSTWTPFLTRSEGVNRPCDAAEHNSSKSGGDDTGNAAAYARAPGTSVAPTTHCVLGSPSEAQLKHWSLFPIN</sequence>